<sequence>MRGQYVFLKRLLEKTDGHHFSFFPKLIFTFPDSLGAVEKEQTCLVIIKGRQPQIENLSFAQPEIELPMN</sequence>
<accession>A0AAW1TLF3</accession>
<gene>
    <name evidence="1" type="ORF">WA026_009886</name>
</gene>
<evidence type="ECO:0000313" key="2">
    <source>
        <dbReference type="Proteomes" id="UP001431783"/>
    </source>
</evidence>
<dbReference type="AlphaFoldDB" id="A0AAW1TLF3"/>
<reference evidence="1 2" key="1">
    <citation type="submission" date="2023-03" db="EMBL/GenBank/DDBJ databases">
        <title>Genome insight into feeding habits of ladybird beetles.</title>
        <authorList>
            <person name="Li H.-S."/>
            <person name="Huang Y.-H."/>
            <person name="Pang H."/>
        </authorList>
    </citation>
    <scope>NUCLEOTIDE SEQUENCE [LARGE SCALE GENOMIC DNA]</scope>
    <source>
        <strain evidence="1">SYSU_2023b</strain>
        <tissue evidence="1">Whole body</tissue>
    </source>
</reference>
<keyword evidence="2" id="KW-1185">Reference proteome</keyword>
<proteinExistence type="predicted"/>
<comment type="caution">
    <text evidence="1">The sequence shown here is derived from an EMBL/GenBank/DDBJ whole genome shotgun (WGS) entry which is preliminary data.</text>
</comment>
<protein>
    <submittedName>
        <fullName evidence="1">Uncharacterized protein</fullName>
    </submittedName>
</protein>
<evidence type="ECO:0000313" key="1">
    <source>
        <dbReference type="EMBL" id="KAK9870923.1"/>
    </source>
</evidence>
<name>A0AAW1TLF3_9CUCU</name>
<feature type="non-terminal residue" evidence="1">
    <location>
        <position position="69"/>
    </location>
</feature>
<organism evidence="1 2">
    <name type="scientific">Henosepilachna vigintioctopunctata</name>
    <dbReference type="NCBI Taxonomy" id="420089"/>
    <lineage>
        <taxon>Eukaryota</taxon>
        <taxon>Metazoa</taxon>
        <taxon>Ecdysozoa</taxon>
        <taxon>Arthropoda</taxon>
        <taxon>Hexapoda</taxon>
        <taxon>Insecta</taxon>
        <taxon>Pterygota</taxon>
        <taxon>Neoptera</taxon>
        <taxon>Endopterygota</taxon>
        <taxon>Coleoptera</taxon>
        <taxon>Polyphaga</taxon>
        <taxon>Cucujiformia</taxon>
        <taxon>Coccinelloidea</taxon>
        <taxon>Coccinellidae</taxon>
        <taxon>Epilachninae</taxon>
        <taxon>Epilachnini</taxon>
        <taxon>Henosepilachna</taxon>
    </lineage>
</organism>
<dbReference type="EMBL" id="JARQZJ010000004">
    <property type="protein sequence ID" value="KAK9870923.1"/>
    <property type="molecule type" value="Genomic_DNA"/>
</dbReference>
<dbReference type="Proteomes" id="UP001431783">
    <property type="component" value="Unassembled WGS sequence"/>
</dbReference>